<dbReference type="NCBIfam" id="NF003648">
    <property type="entry name" value="PRK05286.2-1"/>
    <property type="match status" value="1"/>
</dbReference>
<dbReference type="GO" id="GO:0106430">
    <property type="term" value="F:dihydroorotate dehydrogenase (quinone) activity"/>
    <property type="evidence" value="ECO:0007669"/>
    <property type="project" value="UniProtKB-EC"/>
</dbReference>
<keyword evidence="8" id="KW-0288">FMN</keyword>
<dbReference type="InterPro" id="IPR005720">
    <property type="entry name" value="Dihydroorotate_DH_cat"/>
</dbReference>
<evidence type="ECO:0000256" key="2">
    <source>
        <dbReference type="ARBA" id="ARBA00003125"/>
    </source>
</evidence>
<dbReference type="EC" id="1.3.5.2" evidence="6"/>
<keyword evidence="11" id="KW-0472">Membrane</keyword>
<dbReference type="InterPro" id="IPR050074">
    <property type="entry name" value="DHO_dehydrogenase"/>
</dbReference>
<dbReference type="EMBL" id="CAEZVE010000001">
    <property type="protein sequence ID" value="CAB4613118.1"/>
    <property type="molecule type" value="Genomic_DNA"/>
</dbReference>
<protein>
    <recommendedName>
        <fullName evidence="6">dihydroorotate dehydrogenase (quinone)</fullName>
        <ecNumber evidence="6">1.3.5.2</ecNumber>
    </recommendedName>
</protein>
<dbReference type="PROSITE" id="PS00911">
    <property type="entry name" value="DHODEHASE_1"/>
    <property type="match status" value="1"/>
</dbReference>
<comment type="cofactor">
    <cofactor evidence="1">
        <name>FMN</name>
        <dbReference type="ChEBI" id="CHEBI:58210"/>
    </cofactor>
</comment>
<dbReference type="UniPathway" id="UPA00070">
    <property type="reaction ID" value="UER00946"/>
</dbReference>
<evidence type="ECO:0000256" key="8">
    <source>
        <dbReference type="ARBA" id="ARBA00022643"/>
    </source>
</evidence>
<proteinExistence type="inferred from homology"/>
<dbReference type="GO" id="GO:0006207">
    <property type="term" value="P:'de novo' pyrimidine nucleobase biosynthetic process"/>
    <property type="evidence" value="ECO:0007669"/>
    <property type="project" value="InterPro"/>
</dbReference>
<evidence type="ECO:0000259" key="13">
    <source>
        <dbReference type="Pfam" id="PF01180"/>
    </source>
</evidence>
<keyword evidence="7" id="KW-0285">Flavoprotein</keyword>
<dbReference type="PIRSF" id="PIRSF000164">
    <property type="entry name" value="DHO_oxidase"/>
    <property type="match status" value="1"/>
</dbReference>
<evidence type="ECO:0000256" key="10">
    <source>
        <dbReference type="ARBA" id="ARBA00023002"/>
    </source>
</evidence>
<dbReference type="PANTHER" id="PTHR48109:SF4">
    <property type="entry name" value="DIHYDROOROTATE DEHYDROGENASE (QUINONE), MITOCHONDRIAL"/>
    <property type="match status" value="1"/>
</dbReference>
<comment type="subcellular location">
    <subcellularLocation>
        <location evidence="3">Membrane</location>
    </subcellularLocation>
</comment>
<evidence type="ECO:0000256" key="7">
    <source>
        <dbReference type="ARBA" id="ARBA00022630"/>
    </source>
</evidence>
<dbReference type="CDD" id="cd04738">
    <property type="entry name" value="DHOD_2_like"/>
    <property type="match status" value="1"/>
</dbReference>
<dbReference type="NCBIfam" id="TIGR01036">
    <property type="entry name" value="pyrD_sub2"/>
    <property type="match status" value="1"/>
</dbReference>
<sequence length="341" mass="36334">MIYRAFFNLIFSRFDPETAHHLGVVLIKFLGATGLADLTRLGSKPGAVKVMGLEFKGPFGMAAGFDKNAEMVKELGQLGFSHVEIGTVTRHAQDGNPKPRLFRLKKDLSLINRMGFNNEGADAVSKRLEKLKSSGATLPIIGVNIGKSKITELEDAVSDYQYSAEKLAPFADYIAVNVSSPNTPGLRSLQASDQLEPILNAVIAKAAGKPVLVKIAPDLADEDVVAVAALATKLRLAGVIATNTTVSRAGLRTDSQRVSSMGAGGLSGPILKERSLEVLKLLRANLPSEIVIVSVGGVFSPADVSQRLKLGASLVQGYTGFVFEGPLWARKINRGLISQDK</sequence>
<comment type="similarity">
    <text evidence="5">Belongs to the dihydroorotate dehydrogenase family. Type 2 subfamily.</text>
</comment>
<dbReference type="InterPro" id="IPR012135">
    <property type="entry name" value="Dihydroorotate_DH_1_2"/>
</dbReference>
<dbReference type="GO" id="GO:0005737">
    <property type="term" value="C:cytoplasm"/>
    <property type="evidence" value="ECO:0007669"/>
    <property type="project" value="InterPro"/>
</dbReference>
<evidence type="ECO:0000256" key="1">
    <source>
        <dbReference type="ARBA" id="ARBA00001917"/>
    </source>
</evidence>
<evidence type="ECO:0000256" key="11">
    <source>
        <dbReference type="ARBA" id="ARBA00023136"/>
    </source>
</evidence>
<comment type="pathway">
    <text evidence="4">Pyrimidine metabolism; UMP biosynthesis via de novo pathway; orotate from (S)-dihydroorotate (quinone route): step 1/1.</text>
</comment>
<evidence type="ECO:0000256" key="12">
    <source>
        <dbReference type="ARBA" id="ARBA00048639"/>
    </source>
</evidence>
<dbReference type="Pfam" id="PF01180">
    <property type="entry name" value="DHO_dh"/>
    <property type="match status" value="1"/>
</dbReference>
<feature type="domain" description="Dihydroorotate dehydrogenase catalytic" evidence="13">
    <location>
        <begin position="47"/>
        <end position="337"/>
    </location>
</feature>
<dbReference type="GO" id="GO:0005886">
    <property type="term" value="C:plasma membrane"/>
    <property type="evidence" value="ECO:0007669"/>
    <property type="project" value="TreeGrafter"/>
</dbReference>
<comment type="function">
    <text evidence="2">Catalyzes the conversion of dihydroorotate to orotate with quinone as electron acceptor.</text>
</comment>
<evidence type="ECO:0000313" key="14">
    <source>
        <dbReference type="EMBL" id="CAB4613118.1"/>
    </source>
</evidence>
<dbReference type="AlphaFoldDB" id="A0A6J6HXB7"/>
<dbReference type="InterPro" id="IPR013785">
    <property type="entry name" value="Aldolase_TIM"/>
</dbReference>
<dbReference type="HAMAP" id="MF_00225">
    <property type="entry name" value="DHO_dh_type2"/>
    <property type="match status" value="1"/>
</dbReference>
<evidence type="ECO:0000256" key="5">
    <source>
        <dbReference type="ARBA" id="ARBA00005359"/>
    </source>
</evidence>
<organism evidence="14">
    <name type="scientific">freshwater metagenome</name>
    <dbReference type="NCBI Taxonomy" id="449393"/>
    <lineage>
        <taxon>unclassified sequences</taxon>
        <taxon>metagenomes</taxon>
        <taxon>ecological metagenomes</taxon>
    </lineage>
</organism>
<reference evidence="14" key="1">
    <citation type="submission" date="2020-05" db="EMBL/GenBank/DDBJ databases">
        <authorList>
            <person name="Chiriac C."/>
            <person name="Salcher M."/>
            <person name="Ghai R."/>
            <person name="Kavagutti S V."/>
        </authorList>
    </citation>
    <scope>NUCLEOTIDE SEQUENCE</scope>
</reference>
<keyword evidence="10" id="KW-0560">Oxidoreductase</keyword>
<name>A0A6J6HXB7_9ZZZZ</name>
<comment type="catalytic activity">
    <reaction evidence="12">
        <text>(S)-dihydroorotate + a quinone = orotate + a quinol</text>
        <dbReference type="Rhea" id="RHEA:30187"/>
        <dbReference type="ChEBI" id="CHEBI:24646"/>
        <dbReference type="ChEBI" id="CHEBI:30839"/>
        <dbReference type="ChEBI" id="CHEBI:30864"/>
        <dbReference type="ChEBI" id="CHEBI:132124"/>
        <dbReference type="EC" id="1.3.5.2"/>
    </reaction>
</comment>
<keyword evidence="9" id="KW-0665">Pyrimidine biosynthesis</keyword>
<dbReference type="PANTHER" id="PTHR48109">
    <property type="entry name" value="DIHYDROOROTATE DEHYDROGENASE (QUINONE), MITOCHONDRIAL-RELATED"/>
    <property type="match status" value="1"/>
</dbReference>
<dbReference type="InterPro" id="IPR001295">
    <property type="entry name" value="Dihydroorotate_DH_CS"/>
</dbReference>
<dbReference type="Gene3D" id="3.20.20.70">
    <property type="entry name" value="Aldolase class I"/>
    <property type="match status" value="1"/>
</dbReference>
<dbReference type="NCBIfam" id="NF003652">
    <property type="entry name" value="PRK05286.2-5"/>
    <property type="match status" value="1"/>
</dbReference>
<accession>A0A6J6HXB7</accession>
<evidence type="ECO:0000256" key="3">
    <source>
        <dbReference type="ARBA" id="ARBA00004370"/>
    </source>
</evidence>
<dbReference type="GO" id="GO:0044205">
    <property type="term" value="P:'de novo' UMP biosynthetic process"/>
    <property type="evidence" value="ECO:0007669"/>
    <property type="project" value="UniProtKB-UniPathway"/>
</dbReference>
<evidence type="ECO:0000256" key="6">
    <source>
        <dbReference type="ARBA" id="ARBA00012791"/>
    </source>
</evidence>
<evidence type="ECO:0000256" key="4">
    <source>
        <dbReference type="ARBA" id="ARBA00005161"/>
    </source>
</evidence>
<dbReference type="InterPro" id="IPR005719">
    <property type="entry name" value="Dihydroorotate_DH_2"/>
</dbReference>
<evidence type="ECO:0000256" key="9">
    <source>
        <dbReference type="ARBA" id="ARBA00022975"/>
    </source>
</evidence>
<dbReference type="SUPFAM" id="SSF51395">
    <property type="entry name" value="FMN-linked oxidoreductases"/>
    <property type="match status" value="1"/>
</dbReference>
<gene>
    <name evidence="14" type="ORF">UFOPK1931_00002</name>
</gene>